<name>A0A2P8E7L3_9ACTN</name>
<reference evidence="2 3" key="1">
    <citation type="submission" date="2018-03" db="EMBL/GenBank/DDBJ databases">
        <title>Genomic Encyclopedia of Archaeal and Bacterial Type Strains, Phase II (KMG-II): from individual species to whole genera.</title>
        <authorList>
            <person name="Goeker M."/>
        </authorList>
    </citation>
    <scope>NUCLEOTIDE SEQUENCE [LARGE SCALE GENOMIC DNA]</scope>
    <source>
        <strain evidence="2 3">DSM 45211</strain>
    </source>
</reference>
<dbReference type="Gene3D" id="1.10.10.10">
    <property type="entry name" value="Winged helix-like DNA-binding domain superfamily/Winged helix DNA-binding domain"/>
    <property type="match status" value="1"/>
</dbReference>
<dbReference type="SUPFAM" id="SSF46785">
    <property type="entry name" value="Winged helix' DNA-binding domain"/>
    <property type="match status" value="1"/>
</dbReference>
<dbReference type="EMBL" id="PYGE01000004">
    <property type="protein sequence ID" value="PSL05449.1"/>
    <property type="molecule type" value="Genomic_DNA"/>
</dbReference>
<comment type="caution">
    <text evidence="2">The sequence shown here is derived from an EMBL/GenBank/DDBJ whole genome shotgun (WGS) entry which is preliminary data.</text>
</comment>
<evidence type="ECO:0000259" key="1">
    <source>
        <dbReference type="SMART" id="SM00418"/>
    </source>
</evidence>
<gene>
    <name evidence="2" type="ORF">CLV30_104320</name>
</gene>
<dbReference type="InterPro" id="IPR036388">
    <property type="entry name" value="WH-like_DNA-bd_sf"/>
</dbReference>
<dbReference type="RefSeq" id="WP_106536674.1">
    <property type="nucleotide sequence ID" value="NZ_ML142899.1"/>
</dbReference>
<dbReference type="Proteomes" id="UP000243528">
    <property type="component" value="Unassembled WGS sequence"/>
</dbReference>
<dbReference type="InterPro" id="IPR036390">
    <property type="entry name" value="WH_DNA-bd_sf"/>
</dbReference>
<dbReference type="SMART" id="SM00418">
    <property type="entry name" value="HTH_ARSR"/>
    <property type="match status" value="1"/>
</dbReference>
<dbReference type="InterPro" id="IPR001845">
    <property type="entry name" value="HTH_ArsR_DNA-bd_dom"/>
</dbReference>
<evidence type="ECO:0000313" key="2">
    <source>
        <dbReference type="EMBL" id="PSL05449.1"/>
    </source>
</evidence>
<dbReference type="OrthoDB" id="7945987at2"/>
<evidence type="ECO:0000313" key="3">
    <source>
        <dbReference type="Proteomes" id="UP000243528"/>
    </source>
</evidence>
<sequence>MALSSKHVDDVDTLRALAHPLRIKLLGRLRAHGPATASELGRDLDESSGSTSYHLRQLERFGFVVEDEEQPSKRERRWRAAHDVTSWRSADFADSEAGRAADEFIRRNQLQIMLDRLEHWSSIQHEWDPEWLDAAEHSDAILFVRPADLTALSAELWEVVARYAENARPADDPAAAHVSLHWLAIPSEGFPE</sequence>
<accession>A0A2P8E7L3</accession>
<dbReference type="GO" id="GO:0003700">
    <property type="term" value="F:DNA-binding transcription factor activity"/>
    <property type="evidence" value="ECO:0007669"/>
    <property type="project" value="InterPro"/>
</dbReference>
<dbReference type="InterPro" id="IPR011991">
    <property type="entry name" value="ArsR-like_HTH"/>
</dbReference>
<dbReference type="CDD" id="cd00090">
    <property type="entry name" value="HTH_ARSR"/>
    <property type="match status" value="1"/>
</dbReference>
<dbReference type="Pfam" id="PF12840">
    <property type="entry name" value="HTH_20"/>
    <property type="match status" value="1"/>
</dbReference>
<feature type="domain" description="HTH arsR-type" evidence="1">
    <location>
        <begin position="12"/>
        <end position="106"/>
    </location>
</feature>
<keyword evidence="3" id="KW-1185">Reference proteome</keyword>
<protein>
    <submittedName>
        <fullName evidence="2">ArsR family transcriptional regulator</fullName>
    </submittedName>
</protein>
<organism evidence="2 3">
    <name type="scientific">Haloactinopolyspora alba</name>
    <dbReference type="NCBI Taxonomy" id="648780"/>
    <lineage>
        <taxon>Bacteria</taxon>
        <taxon>Bacillati</taxon>
        <taxon>Actinomycetota</taxon>
        <taxon>Actinomycetes</taxon>
        <taxon>Jiangellales</taxon>
        <taxon>Jiangellaceae</taxon>
        <taxon>Haloactinopolyspora</taxon>
    </lineage>
</organism>
<proteinExistence type="predicted"/>
<dbReference type="AlphaFoldDB" id="A0A2P8E7L3"/>